<reference evidence="1 2" key="1">
    <citation type="submission" date="2023-09" db="EMBL/GenBank/DDBJ databases">
        <authorList>
            <person name="Rey-Velasco X."/>
        </authorList>
    </citation>
    <scope>NUCLEOTIDE SEQUENCE [LARGE SCALE GENOMIC DNA]</scope>
    <source>
        <strain evidence="1 2">P050</strain>
    </source>
</reference>
<dbReference type="Proteomes" id="UP001252186">
    <property type="component" value="Unassembled WGS sequence"/>
</dbReference>
<dbReference type="RefSeq" id="WP_311594133.1">
    <property type="nucleotide sequence ID" value="NZ_JAVRHV010000007.1"/>
</dbReference>
<sequence length="64" mass="7520">MWKDGVFIENKPSKNELEYLSLYGINKFYVELVYDIDSNKIVEVRSFKTGKTLDKYLPDIPNSI</sequence>
<keyword evidence="2" id="KW-1185">Reference proteome</keyword>
<proteinExistence type="predicted"/>
<protein>
    <recommendedName>
        <fullName evidence="3">Transposase</fullName>
    </recommendedName>
</protein>
<dbReference type="EMBL" id="JAVRHV010000007">
    <property type="protein sequence ID" value="MDT0554049.1"/>
    <property type="molecule type" value="Genomic_DNA"/>
</dbReference>
<comment type="caution">
    <text evidence="1">The sequence shown here is derived from an EMBL/GenBank/DDBJ whole genome shotgun (WGS) entry which is preliminary data.</text>
</comment>
<organism evidence="1 2">
    <name type="scientific">Urechidicola vernalis</name>
    <dbReference type="NCBI Taxonomy" id="3075600"/>
    <lineage>
        <taxon>Bacteria</taxon>
        <taxon>Pseudomonadati</taxon>
        <taxon>Bacteroidota</taxon>
        <taxon>Flavobacteriia</taxon>
        <taxon>Flavobacteriales</taxon>
        <taxon>Flavobacteriaceae</taxon>
        <taxon>Urechidicola</taxon>
    </lineage>
</organism>
<accession>A0ABU2Y765</accession>
<name>A0ABU2Y765_9FLAO</name>
<gene>
    <name evidence="1" type="ORF">RM519_12375</name>
</gene>
<evidence type="ECO:0008006" key="3">
    <source>
        <dbReference type="Google" id="ProtNLM"/>
    </source>
</evidence>
<evidence type="ECO:0000313" key="2">
    <source>
        <dbReference type="Proteomes" id="UP001252186"/>
    </source>
</evidence>
<evidence type="ECO:0000313" key="1">
    <source>
        <dbReference type="EMBL" id="MDT0554049.1"/>
    </source>
</evidence>